<name>A0AAV5QGI9_9ASCO</name>
<feature type="region of interest" description="Disordered" evidence="1">
    <location>
        <begin position="155"/>
        <end position="328"/>
    </location>
</feature>
<dbReference type="Proteomes" id="UP001360560">
    <property type="component" value="Unassembled WGS sequence"/>
</dbReference>
<sequence>MSEQMDELMDIEPLGQIGDANEINTTPSTSSDTHGVRHEAMFLRFTLDALSTHDIKRYLDHHLKDAVASVDQRINRFTIEWINDTSICVVFDDAESCSKALAMLTNDYDDVTRFDSTTERKAKTYFFGEQPKETGEEQKQQNEIYIREAYQTDKKEKNAKDKSRYYLLYGEPERSRRPRQGTSRRNYSKNNYRERDTYVPGRSSRGGDGRGQSDEDDLFAGKFPSLSSGGSAINEAFNHNNARDDRMDQDDTDIQNRWKSDKFNGHNDADDDDLFPSHRPRRRSRSRSPSGYHSSRSRSPVARDLKDRIAPNNASHGPRRRRAHNLFD</sequence>
<accession>A0AAV5QGI9</accession>
<dbReference type="GO" id="GO:0005634">
    <property type="term" value="C:nucleus"/>
    <property type="evidence" value="ECO:0007669"/>
    <property type="project" value="TreeGrafter"/>
</dbReference>
<feature type="compositionally biased region" description="Low complexity" evidence="1">
    <location>
        <begin position="287"/>
        <end position="300"/>
    </location>
</feature>
<feature type="compositionally biased region" description="Basic and acidic residues" evidence="1">
    <location>
        <begin position="254"/>
        <end position="268"/>
    </location>
</feature>
<dbReference type="Pfam" id="PF10309">
    <property type="entry name" value="NCBP3"/>
    <property type="match status" value="1"/>
</dbReference>
<keyword evidence="3" id="KW-1185">Reference proteome</keyword>
<dbReference type="GO" id="GO:0003729">
    <property type="term" value="F:mRNA binding"/>
    <property type="evidence" value="ECO:0007669"/>
    <property type="project" value="InterPro"/>
</dbReference>
<protein>
    <recommendedName>
        <fullName evidence="4">RRM domain-containing protein</fullName>
    </recommendedName>
</protein>
<reference evidence="2 3" key="1">
    <citation type="journal article" date="2023" name="Elife">
        <title>Identification of key yeast species and microbe-microbe interactions impacting larval growth of Drosophila in the wild.</title>
        <authorList>
            <person name="Mure A."/>
            <person name="Sugiura Y."/>
            <person name="Maeda R."/>
            <person name="Honda K."/>
            <person name="Sakurai N."/>
            <person name="Takahashi Y."/>
            <person name="Watada M."/>
            <person name="Katoh T."/>
            <person name="Gotoh A."/>
            <person name="Gotoh Y."/>
            <person name="Taniguchi I."/>
            <person name="Nakamura K."/>
            <person name="Hayashi T."/>
            <person name="Katayama T."/>
            <person name="Uemura T."/>
            <person name="Hattori Y."/>
        </authorList>
    </citation>
    <scope>NUCLEOTIDE SEQUENCE [LARGE SCALE GENOMIC DNA]</scope>
    <source>
        <strain evidence="2 3">SC-9</strain>
    </source>
</reference>
<dbReference type="GO" id="GO:0000340">
    <property type="term" value="F:RNA 7-methylguanosine cap binding"/>
    <property type="evidence" value="ECO:0007669"/>
    <property type="project" value="InterPro"/>
</dbReference>
<dbReference type="AlphaFoldDB" id="A0AAV5QGI9"/>
<dbReference type="InterPro" id="IPR019416">
    <property type="entry name" value="NCBP3"/>
</dbReference>
<dbReference type="PANTHER" id="PTHR16291:SF0">
    <property type="entry name" value="NUCLEAR CAP-BINDING PROTEIN SUBUNIT 3"/>
    <property type="match status" value="1"/>
</dbReference>
<feature type="compositionally biased region" description="Basic and acidic residues" evidence="1">
    <location>
        <begin position="155"/>
        <end position="164"/>
    </location>
</feature>
<feature type="compositionally biased region" description="Basic residues" evidence="1">
    <location>
        <begin position="317"/>
        <end position="328"/>
    </location>
</feature>
<evidence type="ECO:0008006" key="4">
    <source>
        <dbReference type="Google" id="ProtNLM"/>
    </source>
</evidence>
<dbReference type="PANTHER" id="PTHR16291">
    <property type="entry name" value="NUCLEAR CAP-BINDING PROTEIN SUBUNIT 3"/>
    <property type="match status" value="1"/>
</dbReference>
<evidence type="ECO:0000313" key="3">
    <source>
        <dbReference type="Proteomes" id="UP001360560"/>
    </source>
</evidence>
<gene>
    <name evidence="2" type="ORF">DASC09_010670</name>
</gene>
<evidence type="ECO:0000256" key="1">
    <source>
        <dbReference type="SAM" id="MobiDB-lite"/>
    </source>
</evidence>
<dbReference type="RefSeq" id="XP_064850742.1">
    <property type="nucleotide sequence ID" value="XM_064994670.1"/>
</dbReference>
<evidence type="ECO:0000313" key="2">
    <source>
        <dbReference type="EMBL" id="GMM33742.1"/>
    </source>
</evidence>
<dbReference type="EMBL" id="BTFZ01000002">
    <property type="protein sequence ID" value="GMM33742.1"/>
    <property type="molecule type" value="Genomic_DNA"/>
</dbReference>
<dbReference type="GeneID" id="90071721"/>
<comment type="caution">
    <text evidence="2">The sequence shown here is derived from an EMBL/GenBank/DDBJ whole genome shotgun (WGS) entry which is preliminary data.</text>
</comment>
<proteinExistence type="predicted"/>
<organism evidence="2 3">
    <name type="scientific">Saccharomycopsis crataegensis</name>
    <dbReference type="NCBI Taxonomy" id="43959"/>
    <lineage>
        <taxon>Eukaryota</taxon>
        <taxon>Fungi</taxon>
        <taxon>Dikarya</taxon>
        <taxon>Ascomycota</taxon>
        <taxon>Saccharomycotina</taxon>
        <taxon>Saccharomycetes</taxon>
        <taxon>Saccharomycopsidaceae</taxon>
        <taxon>Saccharomycopsis</taxon>
    </lineage>
</organism>